<comment type="caution">
    <text evidence="1">The sequence shown here is derived from an EMBL/GenBank/DDBJ whole genome shotgun (WGS) entry which is preliminary data.</text>
</comment>
<organism evidence="1">
    <name type="scientific">marine sediment metagenome</name>
    <dbReference type="NCBI Taxonomy" id="412755"/>
    <lineage>
        <taxon>unclassified sequences</taxon>
        <taxon>metagenomes</taxon>
        <taxon>ecological metagenomes</taxon>
    </lineage>
</organism>
<accession>X0Z7K6</accession>
<name>X0Z7K6_9ZZZZ</name>
<reference evidence="1" key="1">
    <citation type="journal article" date="2014" name="Front. Microbiol.">
        <title>High frequency of phylogenetically diverse reductive dehalogenase-homologous genes in deep subseafloor sedimentary metagenomes.</title>
        <authorList>
            <person name="Kawai M."/>
            <person name="Futagami T."/>
            <person name="Toyoda A."/>
            <person name="Takaki Y."/>
            <person name="Nishi S."/>
            <person name="Hori S."/>
            <person name="Arai W."/>
            <person name="Tsubouchi T."/>
            <person name="Morono Y."/>
            <person name="Uchiyama I."/>
            <person name="Ito T."/>
            <person name="Fujiyama A."/>
            <person name="Inagaki F."/>
            <person name="Takami H."/>
        </authorList>
    </citation>
    <scope>NUCLEOTIDE SEQUENCE</scope>
    <source>
        <strain evidence="1">Expedition CK06-06</strain>
    </source>
</reference>
<sequence length="84" mass="9975">MSISLIKFLSYSIFIAEQQNNNILVLLLKDYARTRVTKMQFLFILMLIVSYRERALLIDNKLYKILFLYIDTYADSICRTLILS</sequence>
<gene>
    <name evidence="1" type="ORF">S01H4_11615</name>
</gene>
<evidence type="ECO:0000313" key="1">
    <source>
        <dbReference type="EMBL" id="GAG56368.1"/>
    </source>
</evidence>
<proteinExistence type="predicted"/>
<dbReference type="EMBL" id="BART01004742">
    <property type="protein sequence ID" value="GAG56368.1"/>
    <property type="molecule type" value="Genomic_DNA"/>
</dbReference>
<dbReference type="AlphaFoldDB" id="X0Z7K6"/>
<protein>
    <submittedName>
        <fullName evidence="1">Uncharacterized protein</fullName>
    </submittedName>
</protein>